<dbReference type="STRING" id="394193.SAMN04489732_114121"/>
<dbReference type="RefSeq" id="WP_091622255.1">
    <property type="nucleotide sequence ID" value="NZ_FOEF01000014.1"/>
</dbReference>
<sequence>MTTLSETRPAPAPIPAPARAGKPVRWLGTGLFVIAVGLAGYTGFRLPGTWVATLESTSLTDGFHRRFLVGTLLHPLAVLAGYDYRVFAVASYAVLGGLLAALAIAFFRSPDGSRRLVIIGFLLLPTGGYLFHEVGYYDQTLYLLLVGALAALRRNRPGIASALMVASVTVHEIALLTVLPVFGFQVLRRFPFRRACVFLAAPALAGLTVLAVRPAAPGAVSRLGQTLAGANFPYRTDALGLFERGQAASWALYSITDVLLYLVPIAVVVLGGFLVLHRPSGAALLPLAAIAAPLLLAFGGWDEARWGFLLITNFLVVLWLWLGDRGRELKVSQLGTLSVVLLILTHLPMPYFDHYTPREITLVGPPHAVGFRG</sequence>
<keyword evidence="1" id="KW-0472">Membrane</keyword>
<keyword evidence="1" id="KW-0812">Transmembrane</keyword>
<feature type="transmembrane region" description="Helical" evidence="1">
    <location>
        <begin position="306"/>
        <end position="322"/>
    </location>
</feature>
<feature type="transmembrane region" description="Helical" evidence="1">
    <location>
        <begin position="157"/>
        <end position="184"/>
    </location>
</feature>
<evidence type="ECO:0000313" key="2">
    <source>
        <dbReference type="EMBL" id="SEP50391.1"/>
    </source>
</evidence>
<feature type="transmembrane region" description="Helical" evidence="1">
    <location>
        <begin position="283"/>
        <end position="300"/>
    </location>
</feature>
<dbReference type="EMBL" id="FOEF01000014">
    <property type="protein sequence ID" value="SEP50391.1"/>
    <property type="molecule type" value="Genomic_DNA"/>
</dbReference>
<keyword evidence="1" id="KW-1133">Transmembrane helix</keyword>
<dbReference type="AlphaFoldDB" id="A0A1H8YEE0"/>
<gene>
    <name evidence="2" type="ORF">SAMN04489732_114121</name>
</gene>
<name>A0A1H8YEE0_9PSEU</name>
<proteinExistence type="predicted"/>
<feature type="transmembrane region" description="Helical" evidence="1">
    <location>
        <begin position="258"/>
        <end position="276"/>
    </location>
</feature>
<dbReference type="OrthoDB" id="4350265at2"/>
<protein>
    <submittedName>
        <fullName evidence="2">Uncharacterized protein</fullName>
    </submittedName>
</protein>
<feature type="transmembrane region" description="Helical" evidence="1">
    <location>
        <begin position="26"/>
        <end position="44"/>
    </location>
</feature>
<organism evidence="2 3">
    <name type="scientific">Amycolatopsis saalfeldensis</name>
    <dbReference type="NCBI Taxonomy" id="394193"/>
    <lineage>
        <taxon>Bacteria</taxon>
        <taxon>Bacillati</taxon>
        <taxon>Actinomycetota</taxon>
        <taxon>Actinomycetes</taxon>
        <taxon>Pseudonocardiales</taxon>
        <taxon>Pseudonocardiaceae</taxon>
        <taxon>Amycolatopsis</taxon>
    </lineage>
</organism>
<evidence type="ECO:0000256" key="1">
    <source>
        <dbReference type="SAM" id="Phobius"/>
    </source>
</evidence>
<accession>A0A1H8YEE0</accession>
<reference evidence="2 3" key="1">
    <citation type="submission" date="2016-10" db="EMBL/GenBank/DDBJ databases">
        <authorList>
            <person name="de Groot N.N."/>
        </authorList>
    </citation>
    <scope>NUCLEOTIDE SEQUENCE [LARGE SCALE GENOMIC DNA]</scope>
    <source>
        <strain evidence="2 3">DSM 44993</strain>
    </source>
</reference>
<feature type="transmembrane region" description="Helical" evidence="1">
    <location>
        <begin position="116"/>
        <end position="137"/>
    </location>
</feature>
<evidence type="ECO:0000313" key="3">
    <source>
        <dbReference type="Proteomes" id="UP000198582"/>
    </source>
</evidence>
<feature type="transmembrane region" description="Helical" evidence="1">
    <location>
        <begin position="196"/>
        <end position="216"/>
    </location>
</feature>
<dbReference type="Proteomes" id="UP000198582">
    <property type="component" value="Unassembled WGS sequence"/>
</dbReference>
<keyword evidence="3" id="KW-1185">Reference proteome</keyword>
<feature type="transmembrane region" description="Helical" evidence="1">
    <location>
        <begin position="86"/>
        <end position="107"/>
    </location>
</feature>